<gene>
    <name evidence="1" type="ORF">DHETER_LOCUS2726</name>
</gene>
<evidence type="ECO:0000313" key="1">
    <source>
        <dbReference type="EMBL" id="CAG8494819.1"/>
    </source>
</evidence>
<protein>
    <submittedName>
        <fullName evidence="1">4575_t:CDS:1</fullName>
    </submittedName>
</protein>
<comment type="caution">
    <text evidence="1">The sequence shown here is derived from an EMBL/GenBank/DDBJ whole genome shotgun (WGS) entry which is preliminary data.</text>
</comment>
<name>A0ACA9KUV8_9GLOM</name>
<evidence type="ECO:0000313" key="2">
    <source>
        <dbReference type="Proteomes" id="UP000789702"/>
    </source>
</evidence>
<dbReference type="EMBL" id="CAJVPU010002090">
    <property type="protein sequence ID" value="CAG8494819.1"/>
    <property type="molecule type" value="Genomic_DNA"/>
</dbReference>
<organism evidence="1 2">
    <name type="scientific">Dentiscutata heterogama</name>
    <dbReference type="NCBI Taxonomy" id="1316150"/>
    <lineage>
        <taxon>Eukaryota</taxon>
        <taxon>Fungi</taxon>
        <taxon>Fungi incertae sedis</taxon>
        <taxon>Mucoromycota</taxon>
        <taxon>Glomeromycotina</taxon>
        <taxon>Glomeromycetes</taxon>
        <taxon>Diversisporales</taxon>
        <taxon>Gigasporaceae</taxon>
        <taxon>Dentiscutata</taxon>
    </lineage>
</organism>
<accession>A0ACA9KUV8</accession>
<dbReference type="Proteomes" id="UP000789702">
    <property type="component" value="Unassembled WGS sequence"/>
</dbReference>
<reference evidence="1" key="1">
    <citation type="submission" date="2021-06" db="EMBL/GenBank/DDBJ databases">
        <authorList>
            <person name="Kallberg Y."/>
            <person name="Tangrot J."/>
            <person name="Rosling A."/>
        </authorList>
    </citation>
    <scope>NUCLEOTIDE SEQUENCE</scope>
    <source>
        <strain evidence="1">IL203A</strain>
    </source>
</reference>
<feature type="non-terminal residue" evidence="1">
    <location>
        <position position="1"/>
    </location>
</feature>
<keyword evidence="2" id="KW-1185">Reference proteome</keyword>
<sequence length="175" mass="18072">HANVVQILVGKSGFSFDPQNSTASKGDILSFIFVGAQSDVVQSNGPFGLASCNNTTPGGFNYTSTATPPAPSNGTFQPDVFNYTITQDSGQIFFICDFPGRCENGMYGVVTITGGSSSSNGSSPTNGSSSTSPQASNSATNQAKSAASTTHASTFTFAVILFSSMFVSSFMKTFL</sequence>
<proteinExistence type="predicted"/>